<dbReference type="PANTHER" id="PTHR22893:SF91">
    <property type="entry name" value="NADPH DEHYDROGENASE 2-RELATED"/>
    <property type="match status" value="1"/>
</dbReference>
<dbReference type="RefSeq" id="WP_102769715.1">
    <property type="nucleotide sequence ID" value="NZ_POSP01000003.1"/>
</dbReference>
<comment type="caution">
    <text evidence="5">The sequence shown here is derived from an EMBL/GenBank/DDBJ whole genome shotgun (WGS) entry which is preliminary data.</text>
</comment>
<keyword evidence="3" id="KW-0560">Oxidoreductase</keyword>
<dbReference type="EMBL" id="POSP01000003">
    <property type="protein sequence ID" value="PND39812.1"/>
    <property type="molecule type" value="Genomic_DNA"/>
</dbReference>
<dbReference type="InterPro" id="IPR045247">
    <property type="entry name" value="Oye-like"/>
</dbReference>
<evidence type="ECO:0000313" key="6">
    <source>
        <dbReference type="Proteomes" id="UP000235916"/>
    </source>
</evidence>
<dbReference type="Pfam" id="PF00724">
    <property type="entry name" value="Oxidored_FMN"/>
    <property type="match status" value="1"/>
</dbReference>
<dbReference type="InterPro" id="IPR013785">
    <property type="entry name" value="Aldolase_TIM"/>
</dbReference>
<feature type="domain" description="NADH:flavin oxidoreductase/NADH oxidase N-terminal" evidence="4">
    <location>
        <begin position="3"/>
        <end position="332"/>
    </location>
</feature>
<comment type="similarity">
    <text evidence="2">Belongs to the NADH:flavin oxidoreductase/NADH oxidase family.</text>
</comment>
<evidence type="ECO:0000313" key="5">
    <source>
        <dbReference type="EMBL" id="PND39812.1"/>
    </source>
</evidence>
<organism evidence="5 6">
    <name type="scientific">Kinneretia aquatilis</name>
    <dbReference type="NCBI Taxonomy" id="2070761"/>
    <lineage>
        <taxon>Bacteria</taxon>
        <taxon>Pseudomonadati</taxon>
        <taxon>Pseudomonadota</taxon>
        <taxon>Betaproteobacteria</taxon>
        <taxon>Burkholderiales</taxon>
        <taxon>Sphaerotilaceae</taxon>
        <taxon>Roseateles</taxon>
    </lineage>
</organism>
<dbReference type="GO" id="GO:0010181">
    <property type="term" value="F:FMN binding"/>
    <property type="evidence" value="ECO:0007669"/>
    <property type="project" value="InterPro"/>
</dbReference>
<dbReference type="Proteomes" id="UP000235916">
    <property type="component" value="Unassembled WGS sequence"/>
</dbReference>
<dbReference type="InterPro" id="IPR001155">
    <property type="entry name" value="OxRdtase_FMN_N"/>
</dbReference>
<dbReference type="OrthoDB" id="8985337at2"/>
<evidence type="ECO:0000256" key="2">
    <source>
        <dbReference type="ARBA" id="ARBA00005979"/>
    </source>
</evidence>
<evidence type="ECO:0000256" key="1">
    <source>
        <dbReference type="ARBA" id="ARBA00001917"/>
    </source>
</evidence>
<evidence type="ECO:0000259" key="4">
    <source>
        <dbReference type="Pfam" id="PF00724"/>
    </source>
</evidence>
<proteinExistence type="inferred from homology"/>
<dbReference type="AlphaFoldDB" id="A0A2N8L289"/>
<protein>
    <submittedName>
        <fullName evidence="5">Alkene reductase</fullName>
    </submittedName>
</protein>
<dbReference type="FunFam" id="3.20.20.70:FF:000059">
    <property type="entry name" value="N-ethylmaleimide reductase, FMN-linked"/>
    <property type="match status" value="1"/>
</dbReference>
<gene>
    <name evidence="5" type="ORF">C1O66_17325</name>
</gene>
<sequence length="358" mass="38462">MSSLFDPIQIGDLSLANRIVMAPLTRSRSPGLVPGELVVEYYRQRATAGLIISEGTQVCAEGQGYIDTPGIHTPEQVAGWKRVTDAVHAAGGKIAAQLWHVGRISHTSFQPEGRAPVSSTARQAAGQSFTKEGFVPNSAPRALRTKEIADVVAQFVHAARCAMEAGFDAVEVHGANGYLLDQFMRDSINDRTDDYGGSIANRARFTIEVMTAVSQAIGSGRAGLRLSPVTPSNDAGPDSQAQTLFNHVAEQLAPLKLAFLHVVEGQTGGARDYAPFDYAAMRERFAGPWMVNNGYTREMALQAVADKRADLVAFGRPFISNPDLVRRLRLNAELQTPDRATMYGGGAQGYTDYPALGG</sequence>
<name>A0A2N8L289_9BURK</name>
<accession>A0A2N8L289</accession>
<evidence type="ECO:0000256" key="3">
    <source>
        <dbReference type="ARBA" id="ARBA00023002"/>
    </source>
</evidence>
<reference evidence="5 6" key="1">
    <citation type="submission" date="2018-01" db="EMBL/GenBank/DDBJ databases">
        <title>Draft genome sequence of Paucibacter aquatile CR182 isolated from freshwater of the Nakdong River.</title>
        <authorList>
            <person name="Choi A."/>
            <person name="Chung E.J."/>
        </authorList>
    </citation>
    <scope>NUCLEOTIDE SEQUENCE [LARGE SCALE GENOMIC DNA]</scope>
    <source>
        <strain evidence="5 6">CR182</strain>
    </source>
</reference>
<dbReference type="PANTHER" id="PTHR22893">
    <property type="entry name" value="NADH OXIDOREDUCTASE-RELATED"/>
    <property type="match status" value="1"/>
</dbReference>
<dbReference type="GO" id="GO:0016628">
    <property type="term" value="F:oxidoreductase activity, acting on the CH-CH group of donors, NAD or NADP as acceptor"/>
    <property type="evidence" value="ECO:0007669"/>
    <property type="project" value="UniProtKB-ARBA"/>
</dbReference>
<dbReference type="Gene3D" id="3.20.20.70">
    <property type="entry name" value="Aldolase class I"/>
    <property type="match status" value="1"/>
</dbReference>
<dbReference type="SUPFAM" id="SSF51395">
    <property type="entry name" value="FMN-linked oxidoreductases"/>
    <property type="match status" value="1"/>
</dbReference>
<comment type="cofactor">
    <cofactor evidence="1">
        <name>FMN</name>
        <dbReference type="ChEBI" id="CHEBI:58210"/>
    </cofactor>
</comment>
<keyword evidence="6" id="KW-1185">Reference proteome</keyword>
<dbReference type="GO" id="GO:0005829">
    <property type="term" value="C:cytosol"/>
    <property type="evidence" value="ECO:0007669"/>
    <property type="project" value="TreeGrafter"/>
</dbReference>
<dbReference type="CDD" id="cd02933">
    <property type="entry name" value="OYE_like_FMN"/>
    <property type="match status" value="1"/>
</dbReference>